<reference evidence="1 2" key="1">
    <citation type="journal article" date="2021" name="BMC Genomics">
        <title>Datura genome reveals duplications of psychoactive alkaloid biosynthetic genes and high mutation rate following tissue culture.</title>
        <authorList>
            <person name="Rajewski A."/>
            <person name="Carter-House D."/>
            <person name="Stajich J."/>
            <person name="Litt A."/>
        </authorList>
    </citation>
    <scope>NUCLEOTIDE SEQUENCE [LARGE SCALE GENOMIC DNA]</scope>
    <source>
        <strain evidence="1">AR-01</strain>
    </source>
</reference>
<protein>
    <submittedName>
        <fullName evidence="1">Uncharacterized protein</fullName>
    </submittedName>
</protein>
<keyword evidence="2" id="KW-1185">Reference proteome</keyword>
<comment type="caution">
    <text evidence="1">The sequence shown here is derived from an EMBL/GenBank/DDBJ whole genome shotgun (WGS) entry which is preliminary data.</text>
</comment>
<feature type="non-terminal residue" evidence="1">
    <location>
        <position position="1"/>
    </location>
</feature>
<organism evidence="1 2">
    <name type="scientific">Datura stramonium</name>
    <name type="common">Jimsonweed</name>
    <name type="synonym">Common thornapple</name>
    <dbReference type="NCBI Taxonomy" id="4076"/>
    <lineage>
        <taxon>Eukaryota</taxon>
        <taxon>Viridiplantae</taxon>
        <taxon>Streptophyta</taxon>
        <taxon>Embryophyta</taxon>
        <taxon>Tracheophyta</taxon>
        <taxon>Spermatophyta</taxon>
        <taxon>Magnoliopsida</taxon>
        <taxon>eudicotyledons</taxon>
        <taxon>Gunneridae</taxon>
        <taxon>Pentapetalae</taxon>
        <taxon>asterids</taxon>
        <taxon>lamiids</taxon>
        <taxon>Solanales</taxon>
        <taxon>Solanaceae</taxon>
        <taxon>Solanoideae</taxon>
        <taxon>Datureae</taxon>
        <taxon>Datura</taxon>
    </lineage>
</organism>
<accession>A0ABS8V9T4</accession>
<evidence type="ECO:0000313" key="1">
    <source>
        <dbReference type="EMBL" id="MCD9643963.1"/>
    </source>
</evidence>
<evidence type="ECO:0000313" key="2">
    <source>
        <dbReference type="Proteomes" id="UP000823775"/>
    </source>
</evidence>
<dbReference type="EMBL" id="JACEIK010004040">
    <property type="protein sequence ID" value="MCD9643963.1"/>
    <property type="molecule type" value="Genomic_DNA"/>
</dbReference>
<dbReference type="Proteomes" id="UP000823775">
    <property type="component" value="Unassembled WGS sequence"/>
</dbReference>
<proteinExistence type="predicted"/>
<name>A0ABS8V9T4_DATST</name>
<sequence length="74" mass="7744">KQFVQKSSAGIVSSSVQFKVMSLFGGRSRGKGWQGTRGASLTEVPHLWDYTGHVGGGGGGGQLQIVTNISHKPC</sequence>
<gene>
    <name evidence="1" type="ORF">HAX54_031873</name>
</gene>